<gene>
    <name evidence="2" type="ordered locus">bll7347</name>
</gene>
<dbReference type="EnsemblBacteria" id="BAC52612">
    <property type="protein sequence ID" value="BAC52612"/>
    <property type="gene ID" value="BAC52612"/>
</dbReference>
<keyword evidence="3" id="KW-1185">Reference proteome</keyword>
<sequence>MFPSACRQCDPVRTSSIFAVHISMRAPALRQFLDGERRLVSAAAPAIILLTSLRHDRAAHRGGTEGDEERSEQQNKRNAACAVGEDQLAQMPGVEPEQAADEKRRGAGADREVDGEQAEERDAQQGGAGWFRLLIVGHGGSPHAGSTHH</sequence>
<feature type="region of interest" description="Disordered" evidence="1">
    <location>
        <begin position="54"/>
        <end position="127"/>
    </location>
</feature>
<accession>Q89DU1</accession>
<name>Q89DU1_BRADU</name>
<evidence type="ECO:0000313" key="3">
    <source>
        <dbReference type="Proteomes" id="UP000002526"/>
    </source>
</evidence>
<dbReference type="EMBL" id="BA000040">
    <property type="protein sequence ID" value="BAC52612.1"/>
    <property type="molecule type" value="Genomic_DNA"/>
</dbReference>
<reference evidence="3" key="1">
    <citation type="journal article" date="2002" name="DNA Res.">
        <title>Complete genomic sequence of nitrogen-fixing symbiotic bacterium Bradyrhizobium japonicum USDA110.</title>
        <authorList>
            <person name="Kaneko T."/>
            <person name="Nakamura Y."/>
            <person name="Sato S."/>
            <person name="Minamisawa K."/>
            <person name="Uchiumi T."/>
            <person name="Sasamoto S."/>
            <person name="Watanabe A."/>
            <person name="Idesawa K."/>
            <person name="Iriguchi M."/>
            <person name="Kawashima K."/>
            <person name="Kohara M."/>
            <person name="Matsumoto M."/>
            <person name="Shimpo S."/>
            <person name="Tsuruoka H."/>
            <person name="Wada T."/>
            <person name="Yamada M."/>
            <person name="Tabata S."/>
        </authorList>
    </citation>
    <scope>NUCLEOTIDE SEQUENCE [LARGE SCALE GENOMIC DNA]</scope>
    <source>
        <strain evidence="3">JCM 10833 / BCRC 13528 / IAM 13628 / NBRC 14792 / USDA 110</strain>
    </source>
</reference>
<evidence type="ECO:0000313" key="2">
    <source>
        <dbReference type="EMBL" id="BAC52612.1"/>
    </source>
</evidence>
<dbReference type="AlphaFoldDB" id="Q89DU1"/>
<dbReference type="Proteomes" id="UP000002526">
    <property type="component" value="Chromosome"/>
</dbReference>
<dbReference type="HOGENOM" id="CLU_1746143_0_0_5"/>
<organism evidence="2 3">
    <name type="scientific">Bradyrhizobium diazoefficiens (strain JCM 10833 / BCRC 13528 / IAM 13628 / NBRC 14792 / USDA 110)</name>
    <dbReference type="NCBI Taxonomy" id="224911"/>
    <lineage>
        <taxon>Bacteria</taxon>
        <taxon>Pseudomonadati</taxon>
        <taxon>Pseudomonadota</taxon>
        <taxon>Alphaproteobacteria</taxon>
        <taxon>Hyphomicrobiales</taxon>
        <taxon>Nitrobacteraceae</taxon>
        <taxon>Bradyrhizobium</taxon>
    </lineage>
</organism>
<feature type="compositionally biased region" description="Basic and acidic residues" evidence="1">
    <location>
        <begin position="100"/>
        <end position="123"/>
    </location>
</feature>
<protein>
    <submittedName>
        <fullName evidence="2">Bll7347 protein</fullName>
    </submittedName>
</protein>
<dbReference type="KEGG" id="bja:bll7347"/>
<proteinExistence type="predicted"/>
<dbReference type="InParanoid" id="Q89DU1"/>
<evidence type="ECO:0000256" key="1">
    <source>
        <dbReference type="SAM" id="MobiDB-lite"/>
    </source>
</evidence>